<dbReference type="EMBL" id="CP108110">
    <property type="protein sequence ID" value="WUQ87984.1"/>
    <property type="molecule type" value="Genomic_DNA"/>
</dbReference>
<organism evidence="2 3">
    <name type="scientific">Kitasatospora purpeofusca</name>
    <dbReference type="NCBI Taxonomy" id="67352"/>
    <lineage>
        <taxon>Bacteria</taxon>
        <taxon>Bacillati</taxon>
        <taxon>Actinomycetota</taxon>
        <taxon>Actinomycetes</taxon>
        <taxon>Kitasatosporales</taxon>
        <taxon>Streptomycetaceae</taxon>
        <taxon>Kitasatospora</taxon>
    </lineage>
</organism>
<sequence length="390" mass="41623">MNRPARQRRRRGRAGGARPLSRRLSLALARPLARALLTLALLVCSAGPMAACGPGTPAGTTLSVLASAELTDLRPVLDELRRATGITLRLEFGGTVSASNLLGSGRADRHDLAWLSSDRWLRLNLKAAGGNGAPLSTRTMMSPLVLGVKRSTADRLWHSGGERQPSWADIAGAAERGQLRYAMTDPNVAHSGLAALVAVATAGAGTGEALRPEDVAQDRVRGFLAGRTLSAASTHALVDSYLDHQDDADAVIAYESDLLALGGDGRLREPLDLVYPQDGIVLSDYPLLLLDPAKRASYDRVVAWLLAPAAQEKIMRLTLRRPVDPTVARDPRLERPIGNALYFPDRPEVVQRLLAQYEADTPATATGPSRTPGTSRAADTSRIPEASRTP</sequence>
<name>A0ABZ1UAI6_9ACTN</name>
<reference evidence="2" key="1">
    <citation type="submission" date="2022-10" db="EMBL/GenBank/DDBJ databases">
        <title>The complete genomes of actinobacterial strains from the NBC collection.</title>
        <authorList>
            <person name="Joergensen T.S."/>
            <person name="Alvarez Arevalo M."/>
            <person name="Sterndorff E.B."/>
            <person name="Faurdal D."/>
            <person name="Vuksanovic O."/>
            <person name="Mourched A.-S."/>
            <person name="Charusanti P."/>
            <person name="Shaw S."/>
            <person name="Blin K."/>
            <person name="Weber T."/>
        </authorList>
    </citation>
    <scope>NUCLEOTIDE SEQUENCE</scope>
    <source>
        <strain evidence="2">NBC_00222</strain>
    </source>
</reference>
<evidence type="ECO:0000313" key="3">
    <source>
        <dbReference type="Proteomes" id="UP001432222"/>
    </source>
</evidence>
<proteinExistence type="predicted"/>
<evidence type="ECO:0000313" key="2">
    <source>
        <dbReference type="EMBL" id="WUQ87984.1"/>
    </source>
</evidence>
<protein>
    <submittedName>
        <fullName evidence="2">Substrate-binding domain-containing protein</fullName>
    </submittedName>
</protein>
<dbReference type="SUPFAM" id="SSF53850">
    <property type="entry name" value="Periplasmic binding protein-like II"/>
    <property type="match status" value="1"/>
</dbReference>
<feature type="region of interest" description="Disordered" evidence="1">
    <location>
        <begin position="355"/>
        <end position="390"/>
    </location>
</feature>
<gene>
    <name evidence="2" type="ORF">OHA16_36360</name>
</gene>
<evidence type="ECO:0000256" key="1">
    <source>
        <dbReference type="SAM" id="MobiDB-lite"/>
    </source>
</evidence>
<dbReference type="RefSeq" id="WP_328958537.1">
    <property type="nucleotide sequence ID" value="NZ_CP108110.1"/>
</dbReference>
<feature type="compositionally biased region" description="Polar residues" evidence="1">
    <location>
        <begin position="363"/>
        <end position="378"/>
    </location>
</feature>
<keyword evidence="3" id="KW-1185">Reference proteome</keyword>
<dbReference type="Proteomes" id="UP001432222">
    <property type="component" value="Chromosome"/>
</dbReference>
<accession>A0ABZ1UAI6</accession>
<dbReference type="Pfam" id="PF13531">
    <property type="entry name" value="SBP_bac_11"/>
    <property type="match status" value="1"/>
</dbReference>